<evidence type="ECO:0000256" key="1">
    <source>
        <dbReference type="ARBA" id="ARBA00004479"/>
    </source>
</evidence>
<evidence type="ECO:0000313" key="15">
    <source>
        <dbReference type="EMBL" id="KAJ9582384.1"/>
    </source>
</evidence>
<evidence type="ECO:0000256" key="4">
    <source>
        <dbReference type="ARBA" id="ARBA00022729"/>
    </source>
</evidence>
<evidence type="ECO:0000256" key="11">
    <source>
        <dbReference type="ARBA" id="ARBA00023180"/>
    </source>
</evidence>
<keyword evidence="7" id="KW-1133">Transmembrane helix</keyword>
<feature type="repeat" description="FG-GAP" evidence="12">
    <location>
        <begin position="29"/>
        <end position="91"/>
    </location>
</feature>
<keyword evidence="10 13" id="KW-0675">Receptor</keyword>
<evidence type="ECO:0000256" key="3">
    <source>
        <dbReference type="ARBA" id="ARBA00022692"/>
    </source>
</evidence>
<dbReference type="Proteomes" id="UP001233999">
    <property type="component" value="Unassembled WGS sequence"/>
</dbReference>
<organism evidence="15 16">
    <name type="scientific">Diploptera punctata</name>
    <name type="common">Pacific beetle cockroach</name>
    <dbReference type="NCBI Taxonomy" id="6984"/>
    <lineage>
        <taxon>Eukaryota</taxon>
        <taxon>Metazoa</taxon>
        <taxon>Ecdysozoa</taxon>
        <taxon>Arthropoda</taxon>
        <taxon>Hexapoda</taxon>
        <taxon>Insecta</taxon>
        <taxon>Pterygota</taxon>
        <taxon>Neoptera</taxon>
        <taxon>Polyneoptera</taxon>
        <taxon>Dictyoptera</taxon>
        <taxon>Blattodea</taxon>
        <taxon>Blaberoidea</taxon>
        <taxon>Blaberidae</taxon>
        <taxon>Diplopterinae</taxon>
        <taxon>Diploptera</taxon>
    </lineage>
</organism>
<dbReference type="PROSITE" id="PS51470">
    <property type="entry name" value="FG_GAP"/>
    <property type="match status" value="1"/>
</dbReference>
<comment type="subcellular location">
    <subcellularLocation>
        <location evidence="1 13">Membrane</location>
        <topology evidence="1 13">Single-pass type I membrane protein</topology>
    </subcellularLocation>
</comment>
<dbReference type="PRINTS" id="PR01185">
    <property type="entry name" value="INTEGRINA"/>
</dbReference>
<evidence type="ECO:0000256" key="7">
    <source>
        <dbReference type="ARBA" id="ARBA00022989"/>
    </source>
</evidence>
<dbReference type="Pfam" id="PF20805">
    <property type="entry name" value="Integrin_A_Ig_2"/>
    <property type="match status" value="1"/>
</dbReference>
<name>A0AAD7ZKG3_DIPPU</name>
<feature type="non-terminal residue" evidence="15">
    <location>
        <position position="1"/>
    </location>
</feature>
<dbReference type="GO" id="GO:0005178">
    <property type="term" value="F:integrin binding"/>
    <property type="evidence" value="ECO:0007669"/>
    <property type="project" value="TreeGrafter"/>
</dbReference>
<dbReference type="AlphaFoldDB" id="A0AAD7ZKG3"/>
<dbReference type="SUPFAM" id="SSF69318">
    <property type="entry name" value="Integrin alpha N-terminal domain"/>
    <property type="match status" value="1"/>
</dbReference>
<dbReference type="Gene3D" id="2.60.40.1460">
    <property type="entry name" value="Integrin domains. Chain A, domain 2"/>
    <property type="match status" value="1"/>
</dbReference>
<dbReference type="SUPFAM" id="SSF69179">
    <property type="entry name" value="Integrin domains"/>
    <property type="match status" value="3"/>
</dbReference>
<feature type="non-terminal residue" evidence="15">
    <location>
        <position position="551"/>
    </location>
</feature>
<accession>A0AAD7ZKG3</accession>
<evidence type="ECO:0000256" key="10">
    <source>
        <dbReference type="ARBA" id="ARBA00023170"/>
    </source>
</evidence>
<evidence type="ECO:0000256" key="13">
    <source>
        <dbReference type="RuleBase" id="RU003762"/>
    </source>
</evidence>
<dbReference type="InterPro" id="IPR028994">
    <property type="entry name" value="Integrin_alpha_N"/>
</dbReference>
<gene>
    <name evidence="15" type="ORF">L9F63_003277</name>
</gene>
<proteinExistence type="inferred from homology"/>
<keyword evidence="5" id="KW-0677">Repeat</keyword>
<dbReference type="InterPro" id="IPR032695">
    <property type="entry name" value="Integrin_dom_sf"/>
</dbReference>
<evidence type="ECO:0000256" key="8">
    <source>
        <dbReference type="ARBA" id="ARBA00023037"/>
    </source>
</evidence>
<reference evidence="15" key="1">
    <citation type="journal article" date="2023" name="IScience">
        <title>Live-bearing cockroach genome reveals convergent evolutionary mechanisms linked to viviparity in insects and beyond.</title>
        <authorList>
            <person name="Fouks B."/>
            <person name="Harrison M.C."/>
            <person name="Mikhailova A.A."/>
            <person name="Marchal E."/>
            <person name="English S."/>
            <person name="Carruthers M."/>
            <person name="Jennings E.C."/>
            <person name="Chiamaka E.L."/>
            <person name="Frigard R.A."/>
            <person name="Pippel M."/>
            <person name="Attardo G.M."/>
            <person name="Benoit J.B."/>
            <person name="Bornberg-Bauer E."/>
            <person name="Tobe S.S."/>
        </authorList>
    </citation>
    <scope>NUCLEOTIDE SEQUENCE</scope>
    <source>
        <strain evidence="15">Stay&amp;Tobe</strain>
    </source>
</reference>
<evidence type="ECO:0000256" key="9">
    <source>
        <dbReference type="ARBA" id="ARBA00023136"/>
    </source>
</evidence>
<dbReference type="EMBL" id="JASPKZ010007803">
    <property type="protein sequence ID" value="KAJ9582384.1"/>
    <property type="molecule type" value="Genomic_DNA"/>
</dbReference>
<reference evidence="15" key="2">
    <citation type="submission" date="2023-05" db="EMBL/GenBank/DDBJ databases">
        <authorList>
            <person name="Fouks B."/>
        </authorList>
    </citation>
    <scope>NUCLEOTIDE SEQUENCE</scope>
    <source>
        <strain evidence="15">Stay&amp;Tobe</strain>
        <tissue evidence="15">Testes</tissue>
    </source>
</reference>
<keyword evidence="4" id="KW-0732">Signal</keyword>
<dbReference type="InterPro" id="IPR013519">
    <property type="entry name" value="Int_alpha_beta-p"/>
</dbReference>
<keyword evidence="16" id="KW-1185">Reference proteome</keyword>
<evidence type="ECO:0000256" key="5">
    <source>
        <dbReference type="ARBA" id="ARBA00022737"/>
    </source>
</evidence>
<dbReference type="GO" id="GO:0008305">
    <property type="term" value="C:integrin complex"/>
    <property type="evidence" value="ECO:0007669"/>
    <property type="project" value="InterPro"/>
</dbReference>
<keyword evidence="8 13" id="KW-0401">Integrin</keyword>
<evidence type="ECO:0000259" key="14">
    <source>
        <dbReference type="Pfam" id="PF20805"/>
    </source>
</evidence>
<feature type="domain" description="Integrin alpha second immunoglobulin-like" evidence="14">
    <location>
        <begin position="233"/>
        <end position="297"/>
    </location>
</feature>
<dbReference type="GO" id="GO:0007229">
    <property type="term" value="P:integrin-mediated signaling pathway"/>
    <property type="evidence" value="ECO:0007669"/>
    <property type="project" value="UniProtKB-KW"/>
</dbReference>
<dbReference type="Pfam" id="PF01839">
    <property type="entry name" value="FG-GAP"/>
    <property type="match status" value="1"/>
</dbReference>
<keyword evidence="9" id="KW-0472">Membrane</keyword>
<keyword evidence="3" id="KW-0812">Transmembrane</keyword>
<evidence type="ECO:0000256" key="6">
    <source>
        <dbReference type="ARBA" id="ARBA00022889"/>
    </source>
</evidence>
<protein>
    <recommendedName>
        <fullName evidence="14">Integrin alpha second immunoglobulin-like domain-containing protein</fullName>
    </recommendedName>
</protein>
<dbReference type="GO" id="GO:0009897">
    <property type="term" value="C:external side of plasma membrane"/>
    <property type="evidence" value="ECO:0007669"/>
    <property type="project" value="TreeGrafter"/>
</dbReference>
<dbReference type="Gene3D" id="2.130.10.130">
    <property type="entry name" value="Integrin alpha, N-terminal"/>
    <property type="match status" value="1"/>
</dbReference>
<dbReference type="Gene3D" id="2.60.40.1510">
    <property type="entry name" value="ntegrin, alpha v. Chain A, domain 3"/>
    <property type="match status" value="1"/>
</dbReference>
<comment type="caution">
    <text evidence="15">The sequence shown here is derived from an EMBL/GenBank/DDBJ whole genome shotgun (WGS) entry which is preliminary data.</text>
</comment>
<evidence type="ECO:0000313" key="16">
    <source>
        <dbReference type="Proteomes" id="UP001233999"/>
    </source>
</evidence>
<sequence length="551" mass="61158">IAVAAPYANNNTGVVYIYNGDSRGLTLSQEIHGNQVHPELKGFGISISRGVDIDNNGYPDVAVGAYLSDQAVILRAQPVVCMSTNVTANVSELQKDTNNFIIRVCLLYTQRVGNVPNTLKVDRNITVDEKLRRAYFVTKKNTETSSIEITNNIYCEEIEVFLMTSALEENALDPVTVKVTQEINNLAADRTTVFIANDSLVKSRSGFKRDFAVVSEKCSSQSAMLNVPFTVECRDENECEAQLMLNATFTGITNGSYVIGSNSSVKLLITVTNKRQPAYRTEVKISIPEPLQLSSGHKSCRETHSLFLKNLTLDLDTSTIKPGSKNLTFFISVSTSSRDINKARNSQQLELKYIVDADMVILGRSEELVYSYANTNKTVFKHRHEVQKRGASSIEVVEVELNVPTTLTMSDNNETTFVHLFRPKAYLNSEQELTCVAADGSYEYYLEESTQSVESLNIINSRRKRETQLTLQTNNNNSLYLNCSTSGVKCVKIKCFAGPFDSNMQDSASVELKMVLNITNLAEILGEKTTIYFATEGSVVIKEPKITQLTS</sequence>
<dbReference type="InterPro" id="IPR000413">
    <property type="entry name" value="Integrin_alpha"/>
</dbReference>
<dbReference type="Gene3D" id="2.60.40.1530">
    <property type="entry name" value="ntegrin, alpha v. Chain A, domain 4"/>
    <property type="match status" value="1"/>
</dbReference>
<dbReference type="GO" id="GO:0007157">
    <property type="term" value="P:heterophilic cell-cell adhesion via plasma membrane cell adhesion molecules"/>
    <property type="evidence" value="ECO:0007669"/>
    <property type="project" value="UniProtKB-ARBA"/>
</dbReference>
<dbReference type="GO" id="GO:0033627">
    <property type="term" value="P:cell adhesion mediated by integrin"/>
    <property type="evidence" value="ECO:0007669"/>
    <property type="project" value="TreeGrafter"/>
</dbReference>
<dbReference type="GO" id="GO:0007160">
    <property type="term" value="P:cell-matrix adhesion"/>
    <property type="evidence" value="ECO:0007669"/>
    <property type="project" value="TreeGrafter"/>
</dbReference>
<keyword evidence="11" id="KW-0325">Glycoprotein</keyword>
<comment type="similarity">
    <text evidence="2 13">Belongs to the integrin alpha chain family.</text>
</comment>
<evidence type="ECO:0000256" key="2">
    <source>
        <dbReference type="ARBA" id="ARBA00008054"/>
    </source>
</evidence>
<keyword evidence="6 13" id="KW-0130">Cell adhesion</keyword>
<evidence type="ECO:0000256" key="12">
    <source>
        <dbReference type="PROSITE-ProRule" id="PRU00803"/>
    </source>
</evidence>
<dbReference type="PANTHER" id="PTHR23220:SF83">
    <property type="entry name" value="INTEGRIN ALPHA-PS3-RELATED"/>
    <property type="match status" value="1"/>
</dbReference>
<dbReference type="InterPro" id="IPR048285">
    <property type="entry name" value="Integrin_alpha_Ig-like_2"/>
</dbReference>
<dbReference type="InterPro" id="IPR013517">
    <property type="entry name" value="FG-GAP"/>
</dbReference>
<dbReference type="PANTHER" id="PTHR23220">
    <property type="entry name" value="INTEGRIN ALPHA"/>
    <property type="match status" value="1"/>
</dbReference>